<dbReference type="PANTHER" id="PTHR44366">
    <property type="entry name" value="UDP-N-ACETYLGLUCOSAMINE--PEPTIDE N-ACETYLGLUCOSAMINYLTRANSFERASE 110 KDA SUBUNIT"/>
    <property type="match status" value="1"/>
</dbReference>
<sequence length="176" mass="20981">MTLDELYDKGCGELDLGKYEQALETFNSILEQNSEYYKALNKIGVLYARQNDLGNAKEYFEMALDINPDYGPSLVNLGNIYKEVGDVELAKRYYEESIKVDVDYYLAYYNMACIYKERGDIEEYIKYIKKYKRLYKRHLDTPDYRKMIYNKRFKKVKNIFTALIVTVLVLIFMYLK</sequence>
<keyword evidence="4" id="KW-1185">Reference proteome</keyword>
<dbReference type="PROSITE" id="PS50293">
    <property type="entry name" value="TPR_REGION"/>
    <property type="match status" value="1"/>
</dbReference>
<dbReference type="GO" id="GO:0097363">
    <property type="term" value="F:protein O-acetylglucosaminyltransferase activity"/>
    <property type="evidence" value="ECO:0007669"/>
    <property type="project" value="TreeGrafter"/>
</dbReference>
<dbReference type="InterPro" id="IPR011990">
    <property type="entry name" value="TPR-like_helical_dom_sf"/>
</dbReference>
<keyword evidence="2" id="KW-1133">Transmembrane helix</keyword>
<dbReference type="AlphaFoldDB" id="A0A017RUY9"/>
<dbReference type="SUPFAM" id="SSF48452">
    <property type="entry name" value="TPR-like"/>
    <property type="match status" value="1"/>
</dbReference>
<accession>A0A017RUY9</accession>
<dbReference type="InterPro" id="IPR019734">
    <property type="entry name" value="TPR_rpt"/>
</dbReference>
<dbReference type="EMBL" id="AZQP01000025">
    <property type="protein sequence ID" value="EYE88244.1"/>
    <property type="molecule type" value="Genomic_DNA"/>
</dbReference>
<feature type="transmembrane region" description="Helical" evidence="2">
    <location>
        <begin position="156"/>
        <end position="175"/>
    </location>
</feature>
<dbReference type="Pfam" id="PF13432">
    <property type="entry name" value="TPR_16"/>
    <property type="match status" value="1"/>
</dbReference>
<dbReference type="Gene3D" id="1.25.40.10">
    <property type="entry name" value="Tetratricopeptide repeat domain"/>
    <property type="match status" value="2"/>
</dbReference>
<evidence type="ECO:0000313" key="3">
    <source>
        <dbReference type="EMBL" id="EYE88244.1"/>
    </source>
</evidence>
<dbReference type="Pfam" id="PF13181">
    <property type="entry name" value="TPR_8"/>
    <property type="match status" value="2"/>
</dbReference>
<protein>
    <submittedName>
        <fullName evidence="3">Uncharacterized protein</fullName>
    </submittedName>
</protein>
<dbReference type="PROSITE" id="PS50005">
    <property type="entry name" value="TPR"/>
    <property type="match status" value="2"/>
</dbReference>
<dbReference type="RefSeq" id="WP_035380055.1">
    <property type="nucleotide sequence ID" value="NZ_AZQP01000025.1"/>
</dbReference>
<feature type="repeat" description="TPR" evidence="1">
    <location>
        <begin position="37"/>
        <end position="70"/>
    </location>
</feature>
<dbReference type="STRING" id="1403537.Q428_08960"/>
<keyword evidence="2" id="KW-0812">Transmembrane</keyword>
<dbReference type="PANTHER" id="PTHR44366:SF1">
    <property type="entry name" value="UDP-N-ACETYLGLUCOSAMINE--PEPTIDE N-ACETYLGLUCOSAMINYLTRANSFERASE 110 KDA SUBUNIT"/>
    <property type="match status" value="1"/>
</dbReference>
<reference evidence="3 4" key="1">
    <citation type="journal article" date="2014" name="Genome Announc.">
        <title>Draft Genome Sequence of Fervidicella metallireducens Strain AeBT, an Iron-Reducing Thermoanaerobe from the Great Artesian Basin.</title>
        <authorList>
            <person name="Patel B.K."/>
        </authorList>
    </citation>
    <scope>NUCLEOTIDE SEQUENCE [LARGE SCALE GENOMIC DNA]</scope>
    <source>
        <strain evidence="3 4">AeB</strain>
    </source>
</reference>
<proteinExistence type="predicted"/>
<dbReference type="GO" id="GO:0006493">
    <property type="term" value="P:protein O-linked glycosylation"/>
    <property type="evidence" value="ECO:0007669"/>
    <property type="project" value="InterPro"/>
</dbReference>
<comment type="caution">
    <text evidence="3">The sequence shown here is derived from an EMBL/GenBank/DDBJ whole genome shotgun (WGS) entry which is preliminary data.</text>
</comment>
<dbReference type="OrthoDB" id="1737781at2"/>
<evidence type="ECO:0000256" key="2">
    <source>
        <dbReference type="SAM" id="Phobius"/>
    </source>
</evidence>
<gene>
    <name evidence="3" type="ORF">Q428_08960</name>
</gene>
<evidence type="ECO:0000256" key="1">
    <source>
        <dbReference type="PROSITE-ProRule" id="PRU00339"/>
    </source>
</evidence>
<keyword evidence="1" id="KW-0802">TPR repeat</keyword>
<dbReference type="SMART" id="SM00028">
    <property type="entry name" value="TPR"/>
    <property type="match status" value="4"/>
</dbReference>
<evidence type="ECO:0000313" key="4">
    <source>
        <dbReference type="Proteomes" id="UP000019681"/>
    </source>
</evidence>
<dbReference type="Proteomes" id="UP000019681">
    <property type="component" value="Unassembled WGS sequence"/>
</dbReference>
<feature type="repeat" description="TPR" evidence="1">
    <location>
        <begin position="71"/>
        <end position="104"/>
    </location>
</feature>
<organism evidence="3 4">
    <name type="scientific">Fervidicella metallireducens AeB</name>
    <dbReference type="NCBI Taxonomy" id="1403537"/>
    <lineage>
        <taxon>Bacteria</taxon>
        <taxon>Bacillati</taxon>
        <taxon>Bacillota</taxon>
        <taxon>Clostridia</taxon>
        <taxon>Eubacteriales</taxon>
        <taxon>Clostridiaceae</taxon>
        <taxon>Fervidicella</taxon>
    </lineage>
</organism>
<keyword evidence="2" id="KW-0472">Membrane</keyword>
<dbReference type="InterPro" id="IPR037919">
    <property type="entry name" value="OGT"/>
</dbReference>
<name>A0A017RUY9_9CLOT</name>